<accession>A0ABT1CVU1</accession>
<dbReference type="EMBL" id="JAAAML010000003">
    <property type="protein sequence ID" value="MCO6409696.1"/>
    <property type="molecule type" value="Genomic_DNA"/>
</dbReference>
<evidence type="ECO:0000313" key="2">
    <source>
        <dbReference type="Proteomes" id="UP001320715"/>
    </source>
</evidence>
<dbReference type="Proteomes" id="UP001320715">
    <property type="component" value="Unassembled WGS sequence"/>
</dbReference>
<protein>
    <submittedName>
        <fullName evidence="1">Uncharacterized protein</fullName>
    </submittedName>
</protein>
<comment type="caution">
    <text evidence="1">The sequence shown here is derived from an EMBL/GenBank/DDBJ whole genome shotgun (WGS) entry which is preliminary data.</text>
</comment>
<gene>
    <name evidence="1" type="ORF">GTW23_16055</name>
</gene>
<sequence>MSMTMHHRERQAARGQSRADRIEYRLLVAIAFVICFVMAGASRLVAAMRGKPLDSHGRSVFAEARASAHATAGYAFLA</sequence>
<evidence type="ECO:0000313" key="1">
    <source>
        <dbReference type="EMBL" id="MCO6409696.1"/>
    </source>
</evidence>
<dbReference type="RefSeq" id="WP_152009532.1">
    <property type="nucleotide sequence ID" value="NZ_CP159480.1"/>
</dbReference>
<name>A0ABT1CVU1_9HYPH</name>
<proteinExistence type="predicted"/>
<reference evidence="1 2" key="1">
    <citation type="submission" date="2020-01" db="EMBL/GenBank/DDBJ databases">
        <title>Genomes of bacteria type strains.</title>
        <authorList>
            <person name="Chen J."/>
            <person name="Zhu S."/>
            <person name="Yang J."/>
        </authorList>
    </citation>
    <scope>NUCLEOTIDE SEQUENCE [LARGE SCALE GENOMIC DNA]</scope>
    <source>
        <strain evidence="1 2">DSM 16655</strain>
    </source>
</reference>
<organism evidence="1 2">
    <name type="scientific">Hoeflea alexandrii</name>
    <dbReference type="NCBI Taxonomy" id="288436"/>
    <lineage>
        <taxon>Bacteria</taxon>
        <taxon>Pseudomonadati</taxon>
        <taxon>Pseudomonadota</taxon>
        <taxon>Alphaproteobacteria</taxon>
        <taxon>Hyphomicrobiales</taxon>
        <taxon>Rhizobiaceae</taxon>
        <taxon>Hoeflea</taxon>
    </lineage>
</organism>
<keyword evidence="2" id="KW-1185">Reference proteome</keyword>